<evidence type="ECO:0000313" key="8">
    <source>
        <dbReference type="EMBL" id="RVU25656.1"/>
    </source>
</evidence>
<dbReference type="GO" id="GO:0000917">
    <property type="term" value="P:division septum assembly"/>
    <property type="evidence" value="ECO:0007669"/>
    <property type="project" value="UniProtKB-KW"/>
</dbReference>
<dbReference type="PANTHER" id="PTHR30314">
    <property type="entry name" value="CELL DIVISION PROTEIN FTSZ-RELATED"/>
    <property type="match status" value="1"/>
</dbReference>
<keyword evidence="4" id="KW-0131">Cell cycle</keyword>
<dbReference type="Pfam" id="PF00091">
    <property type="entry name" value="Tubulin"/>
    <property type="match status" value="1"/>
</dbReference>
<evidence type="ECO:0000259" key="7">
    <source>
        <dbReference type="SMART" id="SM00865"/>
    </source>
</evidence>
<accession>A0A437PTS7</accession>
<comment type="function">
    <text evidence="4">Essential cell division protein that forms a contractile ring structure (Z ring) at the future cell division site. The regulation of the ring assembly controls the timing and the location of cell division. One of the functions of the FtsZ ring is to recruit other cell division proteins to the septum to produce a new cell wall between the dividing cells. Binds GTP and shows GTPase activity.</text>
</comment>
<proteinExistence type="inferred from homology"/>
<dbReference type="GO" id="GO:0003924">
    <property type="term" value="F:GTPase activity"/>
    <property type="evidence" value="ECO:0007669"/>
    <property type="project" value="UniProtKB-UniRule"/>
</dbReference>
<organism evidence="8 9">
    <name type="scientific">Sandaracinomonas limnophila</name>
    <dbReference type="NCBI Taxonomy" id="1862386"/>
    <lineage>
        <taxon>Bacteria</taxon>
        <taxon>Pseudomonadati</taxon>
        <taxon>Bacteroidota</taxon>
        <taxon>Cytophagia</taxon>
        <taxon>Cytophagales</taxon>
        <taxon>Flectobacillaceae</taxon>
        <taxon>Sandaracinomonas</taxon>
    </lineage>
</organism>
<dbReference type="SUPFAM" id="SSF55307">
    <property type="entry name" value="Tubulin C-terminal domain-like"/>
    <property type="match status" value="1"/>
</dbReference>
<keyword evidence="4 8" id="KW-0132">Cell division</keyword>
<dbReference type="Proteomes" id="UP000282832">
    <property type="component" value="Unassembled WGS sequence"/>
</dbReference>
<dbReference type="FunFam" id="3.40.50.1440:FF:000001">
    <property type="entry name" value="Cell division protein FtsZ"/>
    <property type="match status" value="1"/>
</dbReference>
<evidence type="ECO:0000313" key="9">
    <source>
        <dbReference type="Proteomes" id="UP000282832"/>
    </source>
</evidence>
<dbReference type="GO" id="GO:0005525">
    <property type="term" value="F:GTP binding"/>
    <property type="evidence" value="ECO:0007669"/>
    <property type="project" value="UniProtKB-UniRule"/>
</dbReference>
<dbReference type="InterPro" id="IPR045061">
    <property type="entry name" value="FtsZ/CetZ"/>
</dbReference>
<keyword evidence="4" id="KW-0717">Septation</keyword>
<dbReference type="InterPro" id="IPR024757">
    <property type="entry name" value="FtsZ_C"/>
</dbReference>
<sequence>MSIQNPSFFDHNMEFVPETSFKSIIKVIGIGGGGSNAVQHMFKMNIKGADLVVCNTDSQALASNLVKAKVKLGEHGLGAGTDPEVGRKAAEQSIDKVENILTDDTEMVFITAGMGGGTGTGAAPVIAELASKKGLLTVAVVTAPYSWEGKDKIKYATNGIEELKEHCDTVLVVMNDKLAQIHQDLPVKMAFAKADDVLAKAVKSVVDVIAKPGEINTDFMDVKKVLKKAGQAMMSSATGTGENRALNAIQEALESPLLNAQEIKGAKRILVTVSTSNENSLRMSEQSAIIDFLMQRVNEQADMVKFGVSTDDTLGDDLYLTVIAAAFEHTHNAMDEYFKTDTSNYETGSSNISSGQTIDLDDFGNSAAAYIENEEIRFEKMIENYEVDGFKSADFNIPTYQRFKIPLYDISKIPQEEWEESEL</sequence>
<feature type="binding site" evidence="4">
    <location>
        <begin position="32"/>
        <end position="36"/>
    </location>
    <ligand>
        <name>GTP</name>
        <dbReference type="ChEBI" id="CHEBI:37565"/>
    </ligand>
</feature>
<keyword evidence="2 4" id="KW-0547">Nucleotide-binding</keyword>
<feature type="binding site" evidence="4">
    <location>
        <position position="148"/>
    </location>
    <ligand>
        <name>GTP</name>
        <dbReference type="ChEBI" id="CHEBI:37565"/>
    </ligand>
</feature>
<dbReference type="InterPro" id="IPR008280">
    <property type="entry name" value="Tub_FtsZ_C"/>
</dbReference>
<dbReference type="InterPro" id="IPR037103">
    <property type="entry name" value="Tubulin/FtsZ-like_C"/>
</dbReference>
<dbReference type="Gene3D" id="3.30.1330.20">
    <property type="entry name" value="Tubulin/FtsZ, C-terminal domain"/>
    <property type="match status" value="1"/>
</dbReference>
<gene>
    <name evidence="4 8" type="primary">ftsZ</name>
    <name evidence="8" type="ORF">EOJ36_04360</name>
</gene>
<protein>
    <recommendedName>
        <fullName evidence="4 5">Cell division protein FtsZ</fullName>
    </recommendedName>
</protein>
<dbReference type="RefSeq" id="WP_127802809.1">
    <property type="nucleotide sequence ID" value="NZ_SACY01000002.1"/>
</dbReference>
<dbReference type="GO" id="GO:0005737">
    <property type="term" value="C:cytoplasm"/>
    <property type="evidence" value="ECO:0007669"/>
    <property type="project" value="UniProtKB-SubCell"/>
</dbReference>
<dbReference type="InterPro" id="IPR036525">
    <property type="entry name" value="Tubulin/FtsZ_GTPase_sf"/>
</dbReference>
<evidence type="ECO:0000256" key="5">
    <source>
        <dbReference type="NCBIfam" id="TIGR00065"/>
    </source>
</evidence>
<dbReference type="GO" id="GO:0043093">
    <property type="term" value="P:FtsZ-dependent cytokinesis"/>
    <property type="evidence" value="ECO:0007669"/>
    <property type="project" value="UniProtKB-UniRule"/>
</dbReference>
<dbReference type="HAMAP" id="MF_00909">
    <property type="entry name" value="FtsZ"/>
    <property type="match status" value="1"/>
</dbReference>
<keyword evidence="4" id="KW-0963">Cytoplasm</keyword>
<dbReference type="GO" id="GO:0032153">
    <property type="term" value="C:cell division site"/>
    <property type="evidence" value="ECO:0007669"/>
    <property type="project" value="UniProtKB-UniRule"/>
</dbReference>
<keyword evidence="9" id="KW-1185">Reference proteome</keyword>
<feature type="binding site" evidence="4">
    <location>
        <position position="152"/>
    </location>
    <ligand>
        <name>GTP</name>
        <dbReference type="ChEBI" id="CHEBI:37565"/>
    </ligand>
</feature>
<keyword evidence="3 4" id="KW-0342">GTP-binding</keyword>
<dbReference type="InterPro" id="IPR018316">
    <property type="entry name" value="Tubulin/FtsZ_2-layer-sand-dom"/>
</dbReference>
<dbReference type="SUPFAM" id="SSF52490">
    <property type="entry name" value="Tubulin nucleotide-binding domain-like"/>
    <property type="match status" value="1"/>
</dbReference>
<name>A0A437PTS7_9BACT</name>
<evidence type="ECO:0000256" key="3">
    <source>
        <dbReference type="ARBA" id="ARBA00023134"/>
    </source>
</evidence>
<dbReference type="EMBL" id="SACY01000002">
    <property type="protein sequence ID" value="RVU25656.1"/>
    <property type="molecule type" value="Genomic_DNA"/>
</dbReference>
<reference evidence="8 9" key="1">
    <citation type="submission" date="2019-01" db="EMBL/GenBank/DDBJ databases">
        <authorList>
            <person name="Chen W.-M."/>
        </authorList>
    </citation>
    <scope>NUCLEOTIDE SEQUENCE [LARGE SCALE GENOMIC DNA]</scope>
    <source>
        <strain evidence="8 9">FSY-15</strain>
    </source>
</reference>
<feature type="domain" description="Tubulin/FtsZ 2-layer sandwich" evidence="7">
    <location>
        <begin position="215"/>
        <end position="336"/>
    </location>
</feature>
<comment type="caution">
    <text evidence="8">The sequence shown here is derived from an EMBL/GenBank/DDBJ whole genome shotgun (WGS) entry which is preliminary data.</text>
</comment>
<dbReference type="CDD" id="cd02201">
    <property type="entry name" value="FtsZ_type1"/>
    <property type="match status" value="1"/>
</dbReference>
<dbReference type="NCBIfam" id="TIGR00065">
    <property type="entry name" value="ftsZ"/>
    <property type="match status" value="1"/>
</dbReference>
<dbReference type="InterPro" id="IPR003008">
    <property type="entry name" value="Tubulin_FtsZ_GTPase"/>
</dbReference>
<comment type="subunit">
    <text evidence="4">Homodimer. Polymerizes to form a dynamic ring structure in a strictly GTP-dependent manner. Interacts directly with several other division proteins.</text>
</comment>
<comment type="similarity">
    <text evidence="1 4">Belongs to the FtsZ family.</text>
</comment>
<evidence type="ECO:0000256" key="1">
    <source>
        <dbReference type="ARBA" id="ARBA00009690"/>
    </source>
</evidence>
<dbReference type="PANTHER" id="PTHR30314:SF3">
    <property type="entry name" value="MITOCHONDRIAL DIVISION PROTEIN FSZA"/>
    <property type="match status" value="1"/>
</dbReference>
<dbReference type="SMART" id="SM00865">
    <property type="entry name" value="Tubulin_C"/>
    <property type="match status" value="1"/>
</dbReference>
<feature type="binding site" evidence="4">
    <location>
        <position position="195"/>
    </location>
    <ligand>
        <name>GTP</name>
        <dbReference type="ChEBI" id="CHEBI:37565"/>
    </ligand>
</feature>
<dbReference type="GO" id="GO:0051258">
    <property type="term" value="P:protein polymerization"/>
    <property type="evidence" value="ECO:0007669"/>
    <property type="project" value="UniProtKB-UniRule"/>
</dbReference>
<dbReference type="SMART" id="SM00864">
    <property type="entry name" value="Tubulin"/>
    <property type="match status" value="1"/>
</dbReference>
<dbReference type="InterPro" id="IPR000158">
    <property type="entry name" value="Cell_div_FtsZ"/>
</dbReference>
<feature type="domain" description="Tubulin/FtsZ GTPase" evidence="6">
    <location>
        <begin position="24"/>
        <end position="213"/>
    </location>
</feature>
<dbReference type="Pfam" id="PF12327">
    <property type="entry name" value="FtsZ_C"/>
    <property type="match status" value="1"/>
</dbReference>
<feature type="binding site" evidence="4">
    <location>
        <begin position="117"/>
        <end position="119"/>
    </location>
    <ligand>
        <name>GTP</name>
        <dbReference type="ChEBI" id="CHEBI:37565"/>
    </ligand>
</feature>
<dbReference type="AlphaFoldDB" id="A0A437PTS7"/>
<evidence type="ECO:0000256" key="4">
    <source>
        <dbReference type="HAMAP-Rule" id="MF_00909"/>
    </source>
</evidence>
<evidence type="ECO:0000259" key="6">
    <source>
        <dbReference type="SMART" id="SM00864"/>
    </source>
</evidence>
<dbReference type="Gene3D" id="3.40.50.1440">
    <property type="entry name" value="Tubulin/FtsZ, GTPase domain"/>
    <property type="match status" value="1"/>
</dbReference>
<dbReference type="OrthoDB" id="9813375at2"/>
<evidence type="ECO:0000256" key="2">
    <source>
        <dbReference type="ARBA" id="ARBA00022741"/>
    </source>
</evidence>
<comment type="subcellular location">
    <subcellularLocation>
        <location evidence="4">Cytoplasm</location>
    </subcellularLocation>
    <text evidence="4">Assembles at midcell at the inner surface of the cytoplasmic membrane.</text>
</comment>
<dbReference type="PRINTS" id="PR00423">
    <property type="entry name" value="CELLDVISFTSZ"/>
</dbReference>